<keyword evidence="2" id="KW-1185">Reference proteome</keyword>
<dbReference type="HOGENOM" id="CLU_2257684_0_0_11"/>
<dbReference type="STRING" id="512565.AMIS_46590"/>
<reference evidence="1 2" key="1">
    <citation type="submission" date="2012-02" db="EMBL/GenBank/DDBJ databases">
        <title>Complete genome sequence of Actinoplanes missouriensis 431 (= NBRC 102363).</title>
        <authorList>
            <person name="Ohnishi Y."/>
            <person name="Ishikawa J."/>
            <person name="Sekine M."/>
            <person name="Hosoyama A."/>
            <person name="Harada T."/>
            <person name="Narita H."/>
            <person name="Hata T."/>
            <person name="Konno Y."/>
            <person name="Tutikane K."/>
            <person name="Fujita N."/>
            <person name="Horinouchi S."/>
            <person name="Hayakawa M."/>
        </authorList>
    </citation>
    <scope>NUCLEOTIDE SEQUENCE [LARGE SCALE GENOMIC DNA]</scope>
    <source>
        <strain evidence="2">ATCC 14538 / DSM 43046 / CBS 188.64 / JCM 3121 / NBRC 102363 / NCIMB 12654 / NRRL B-3342 / UNCC 431</strain>
    </source>
</reference>
<dbReference type="AlphaFoldDB" id="I0HA42"/>
<evidence type="ECO:0000313" key="2">
    <source>
        <dbReference type="Proteomes" id="UP000007882"/>
    </source>
</evidence>
<evidence type="ECO:0008006" key="3">
    <source>
        <dbReference type="Google" id="ProtNLM"/>
    </source>
</evidence>
<dbReference type="EMBL" id="AP012319">
    <property type="protein sequence ID" value="BAL89879.1"/>
    <property type="molecule type" value="Genomic_DNA"/>
</dbReference>
<sequence>MDIRTVGGKTMADRLTVDLVLLESISDRLRRSGSALRGTTAGGPRTPDAGEATPIFAELLAQLTASSAGLAAGLAEAGNRVFEAGQTYASEDSAAGRRISGVS</sequence>
<accession>I0HA42</accession>
<gene>
    <name evidence="1" type="ordered locus">AMIS_46590</name>
</gene>
<protein>
    <recommendedName>
        <fullName evidence="3">ESX-1 secretion-associated protein</fullName>
    </recommendedName>
</protein>
<organism evidence="1 2">
    <name type="scientific">Actinoplanes missouriensis (strain ATCC 14538 / DSM 43046 / CBS 188.64 / JCM 3121 / NBRC 102363 / NCIMB 12654 / NRRL B-3342 / UNCC 431)</name>
    <dbReference type="NCBI Taxonomy" id="512565"/>
    <lineage>
        <taxon>Bacteria</taxon>
        <taxon>Bacillati</taxon>
        <taxon>Actinomycetota</taxon>
        <taxon>Actinomycetes</taxon>
        <taxon>Micromonosporales</taxon>
        <taxon>Micromonosporaceae</taxon>
        <taxon>Actinoplanes</taxon>
    </lineage>
</organism>
<dbReference type="Proteomes" id="UP000007882">
    <property type="component" value="Chromosome"/>
</dbReference>
<evidence type="ECO:0000313" key="1">
    <source>
        <dbReference type="EMBL" id="BAL89879.1"/>
    </source>
</evidence>
<dbReference type="KEGG" id="ams:AMIS_46590"/>
<proteinExistence type="predicted"/>
<dbReference type="PATRIC" id="fig|512565.3.peg.4645"/>
<name>I0HA42_ACTM4</name>